<feature type="region of interest" description="Disordered" evidence="3">
    <location>
        <begin position="464"/>
        <end position="500"/>
    </location>
</feature>
<evidence type="ECO:0000256" key="2">
    <source>
        <dbReference type="ARBA" id="ARBA00022837"/>
    </source>
</evidence>
<keyword evidence="7" id="KW-1185">Reference proteome</keyword>
<dbReference type="GO" id="GO:0046872">
    <property type="term" value="F:metal ion binding"/>
    <property type="evidence" value="ECO:0007669"/>
    <property type="project" value="UniProtKB-KW"/>
</dbReference>
<organism evidence="6 7">
    <name type="scientific">Plasticicumulans acidivorans</name>
    <dbReference type="NCBI Taxonomy" id="886464"/>
    <lineage>
        <taxon>Bacteria</taxon>
        <taxon>Pseudomonadati</taxon>
        <taxon>Pseudomonadota</taxon>
        <taxon>Gammaproteobacteria</taxon>
        <taxon>Candidatus Competibacteraceae</taxon>
        <taxon>Plasticicumulans</taxon>
    </lineage>
</organism>
<keyword evidence="1" id="KW-0479">Metal-binding</keyword>
<name>A0A317MSW8_9GAMM</name>
<gene>
    <name evidence="6" type="ORF">C7443_11183</name>
</gene>
<proteinExistence type="predicted"/>
<dbReference type="InterPro" id="IPR036465">
    <property type="entry name" value="vWFA_dom_sf"/>
</dbReference>
<feature type="domain" description="PilY1 beta-propeller" evidence="5">
    <location>
        <begin position="828"/>
        <end position="1149"/>
    </location>
</feature>
<sequence length="1388" mass="147746">MQGIRKSPGNTYCGLALALMMSVANTSPASSAENSLAQVPLSMVSGVDPNLILLFDNSNSMNSDEIGSAALVESWPCINSWQSASCSTASGSTFMAYFNPEQPNAFGCELETDILMRSADYNALYYDPRQRYEPWSGYENADPSNTQVRLAEPRNDGTSWDVGSISIPRTNLYLANSSVRRWQGISSDTSAHSLSSCRALFQQTLTDLGMVINRSYTYAFQPITFYFPEHPGLSGSARYSRVIIGKNDDGALFVKILRNTGTAESAAEETLSSPDELLRIYSAANITRPATIGGTPVAITSIADEVQNFANWYQYYRTRIGTMKGAVHRVINQLPGNIRVGVTFTDLYDSAASGSCTLTNYLDSTSCSSSSAPTKGGSALPVRPLSNSSAKETLLQAILSRPVNGGTSTRLAFNDVGAYFAHRYNASNPDNPWQNTLGTPDGTTPASCRRNYVLITTDGYYRDTTSDISSTVRSEAPGDADSRSGDPIYGPSSLSTPTEGACEGSGSSTVCYQYEPITPYKDPGPDTRNNTLADFAMKYWGTDLQPSGSTDCSDEFCNNLRATSTDPAFWQHLNTYAVGFGVGGLLTPNTATREAIINGTACTTTDGDTLSPCTWPDPLGPHADVRAKADDLWHATINGRGQYLLASSAEALRTGLNQMMKEIVALGAGSGGSRTFSSFSFDSDTLVFSTSFDSTRWSGTLTAYELDSDGLLSSEAWEASTTMPLPSSRKIYTLLSTDTPANFSNSGLGTTEKTILSNAVFARRDSESSTFISSSYLQALISDDGTVNTATLIDYLRGDASHETTDVSATGLRARVHAEVSGTARAPLGDIANSAPVYVKTSSFGYASLPGYLDYREQTLSRTPMLYVGSNDGFLHGFNAMTGNEVFAYAPRALLGEMDRLADSSFNGSHHFFVDGPLYIGDADLGSTDSPSWHTLLLGSAGAGTRAVFALDVSGITDEHFTSASNVVMWEFSSSNSTDLGYVYGKPQLIRLDDGRWAAVVANGYNSSGQKPVLFLLNAGDGSIIATFDVTDADSLIDPAASDDWPNGLSAPLPVDMNGDATTDYVYAGDLRGNLWRFDLRDAASLSETASASRIAHIFTANATSCPSHRYGGRCPITAQPAVGPAPNGLPGAMVYFGTGQYFETADTSTLLDPDDPDSSVKGDPQKSDPQAFYAIWDSGIVASGTATAATFDSSRLEAREFVTSVVSSGSIYSYLRTISSDTRSEITWPSSIPADGLPSDQKLGWYVTLPDTGERVVTSASYLQSSNMVLFATLIPSAATDPCADQNTGWLIALDALQGLPPDDYALDINGDGLFNDSDSITLEGISGGAIGVKVTGNPTTSGLTSDDSLVLAGESALCSGGSATCQPPTFRNPGESLRRASWRQLE</sequence>
<evidence type="ECO:0000256" key="4">
    <source>
        <dbReference type="SAM" id="SignalP"/>
    </source>
</evidence>
<protein>
    <submittedName>
        <fullName evidence="6">Type IV pilus assembly protein PilY1</fullName>
    </submittedName>
</protein>
<feature type="chain" id="PRO_5016290349" evidence="4">
    <location>
        <begin position="32"/>
        <end position="1388"/>
    </location>
</feature>
<keyword evidence="2" id="KW-0106">Calcium</keyword>
<feature type="region of interest" description="Disordered" evidence="3">
    <location>
        <begin position="1147"/>
        <end position="1167"/>
    </location>
</feature>
<evidence type="ECO:0000256" key="1">
    <source>
        <dbReference type="ARBA" id="ARBA00022723"/>
    </source>
</evidence>
<feature type="region of interest" description="Disordered" evidence="3">
    <location>
        <begin position="1364"/>
        <end position="1388"/>
    </location>
</feature>
<evidence type="ECO:0000313" key="7">
    <source>
        <dbReference type="Proteomes" id="UP000246569"/>
    </source>
</evidence>
<evidence type="ECO:0000259" key="5">
    <source>
        <dbReference type="Pfam" id="PF05567"/>
    </source>
</evidence>
<dbReference type="SUPFAM" id="SSF53300">
    <property type="entry name" value="vWA-like"/>
    <property type="match status" value="1"/>
</dbReference>
<evidence type="ECO:0000313" key="6">
    <source>
        <dbReference type="EMBL" id="PWV59312.1"/>
    </source>
</evidence>
<accession>A0A317MSW8</accession>
<comment type="caution">
    <text evidence="6">The sequence shown here is derived from an EMBL/GenBank/DDBJ whole genome shotgun (WGS) entry which is preliminary data.</text>
</comment>
<dbReference type="InterPro" id="IPR008707">
    <property type="entry name" value="B-propeller_PilY1"/>
</dbReference>
<dbReference type="OrthoDB" id="7156875at2"/>
<dbReference type="EMBL" id="QGTJ01000011">
    <property type="protein sequence ID" value="PWV59312.1"/>
    <property type="molecule type" value="Genomic_DNA"/>
</dbReference>
<dbReference type="Pfam" id="PF05567">
    <property type="entry name" value="T4P_PilY1"/>
    <property type="match status" value="1"/>
</dbReference>
<dbReference type="Proteomes" id="UP000246569">
    <property type="component" value="Unassembled WGS sequence"/>
</dbReference>
<keyword evidence="4" id="KW-0732">Signal</keyword>
<reference evidence="6 7" key="1">
    <citation type="submission" date="2018-05" db="EMBL/GenBank/DDBJ databases">
        <title>Genomic Encyclopedia of Type Strains, Phase IV (KMG-IV): sequencing the most valuable type-strain genomes for metagenomic binning, comparative biology and taxonomic classification.</title>
        <authorList>
            <person name="Goeker M."/>
        </authorList>
    </citation>
    <scope>NUCLEOTIDE SEQUENCE [LARGE SCALE GENOMIC DNA]</scope>
    <source>
        <strain evidence="6 7">DSM 23606</strain>
    </source>
</reference>
<feature type="signal peptide" evidence="4">
    <location>
        <begin position="1"/>
        <end position="31"/>
    </location>
</feature>
<evidence type="ECO:0000256" key="3">
    <source>
        <dbReference type="SAM" id="MobiDB-lite"/>
    </source>
</evidence>